<evidence type="ECO:0000313" key="3">
    <source>
        <dbReference type="EMBL" id="MFD0933520.1"/>
    </source>
</evidence>
<dbReference type="Pfam" id="PF11999">
    <property type="entry name" value="Ice_binding"/>
    <property type="match status" value="1"/>
</dbReference>
<comment type="similarity">
    <text evidence="1">Belongs to the ice-binding protein family.</text>
</comment>
<protein>
    <submittedName>
        <fullName evidence="3">Ice-binding family protein</fullName>
    </submittedName>
</protein>
<gene>
    <name evidence="3" type="ORF">ACFQ0R_13015</name>
</gene>
<proteinExistence type="inferred from homology"/>
<name>A0ABW3GSM2_9FLAO</name>
<evidence type="ECO:0000256" key="1">
    <source>
        <dbReference type="ARBA" id="ARBA00005445"/>
    </source>
</evidence>
<evidence type="ECO:0000256" key="2">
    <source>
        <dbReference type="ARBA" id="ARBA00022729"/>
    </source>
</evidence>
<dbReference type="RefSeq" id="WP_379658813.1">
    <property type="nucleotide sequence ID" value="NZ_JBHTIV010000023.1"/>
</dbReference>
<organism evidence="3 4">
    <name type="scientific">Psychroflexus salinarum</name>
    <dbReference type="NCBI Taxonomy" id="546024"/>
    <lineage>
        <taxon>Bacteria</taxon>
        <taxon>Pseudomonadati</taxon>
        <taxon>Bacteroidota</taxon>
        <taxon>Flavobacteriia</taxon>
        <taxon>Flavobacteriales</taxon>
        <taxon>Flavobacteriaceae</taxon>
        <taxon>Psychroflexus</taxon>
    </lineage>
</organism>
<keyword evidence="4" id="KW-1185">Reference proteome</keyword>
<dbReference type="Proteomes" id="UP001597049">
    <property type="component" value="Unassembled WGS sequence"/>
</dbReference>
<accession>A0ABW3GSM2</accession>
<dbReference type="EMBL" id="JBHTIV010000023">
    <property type="protein sequence ID" value="MFD0933520.1"/>
    <property type="molecule type" value="Genomic_DNA"/>
</dbReference>
<keyword evidence="2" id="KW-0732">Signal</keyword>
<comment type="caution">
    <text evidence="3">The sequence shown here is derived from an EMBL/GenBank/DDBJ whole genome shotgun (WGS) entry which is preliminary data.</text>
</comment>
<reference evidence="4" key="1">
    <citation type="journal article" date="2019" name="Int. J. Syst. Evol. Microbiol.">
        <title>The Global Catalogue of Microorganisms (GCM) 10K type strain sequencing project: providing services to taxonomists for standard genome sequencing and annotation.</title>
        <authorList>
            <consortium name="The Broad Institute Genomics Platform"/>
            <consortium name="The Broad Institute Genome Sequencing Center for Infectious Disease"/>
            <person name="Wu L."/>
            <person name="Ma J."/>
        </authorList>
    </citation>
    <scope>NUCLEOTIDE SEQUENCE [LARGE SCALE GENOMIC DNA]</scope>
    <source>
        <strain evidence="4">CCUG 56752</strain>
    </source>
</reference>
<evidence type="ECO:0000313" key="4">
    <source>
        <dbReference type="Proteomes" id="UP001597049"/>
    </source>
</evidence>
<dbReference type="InterPro" id="IPR021884">
    <property type="entry name" value="Ice-bd_prot"/>
</dbReference>
<sequence>MNKINLKSSGEYVVLAKTAINNCPASEISGNMGISPAATTFITGFHKWTNTIIVPTDLVISGHSSEVRIFEIEDDLTVSTDVNITLSGSEKAENIFWQVAREVNFGARSNFKGIRWLKLTYKQMQHLPGVL</sequence>